<feature type="region of interest" description="Disordered" evidence="5">
    <location>
        <begin position="1"/>
        <end position="20"/>
    </location>
</feature>
<dbReference type="GO" id="GO:0008299">
    <property type="term" value="P:isoprenoid biosynthetic process"/>
    <property type="evidence" value="ECO:0007669"/>
    <property type="project" value="UniProtKB-ARBA"/>
</dbReference>
<dbReference type="AlphaFoldDB" id="A0A179FVZ9"/>
<evidence type="ECO:0000256" key="4">
    <source>
        <dbReference type="RuleBase" id="RU366034"/>
    </source>
</evidence>
<comment type="similarity">
    <text evidence="2 4">Belongs to the terpene synthase family.</text>
</comment>
<dbReference type="GO" id="GO:0010333">
    <property type="term" value="F:terpene synthase activity"/>
    <property type="evidence" value="ECO:0007669"/>
    <property type="project" value="InterPro"/>
</dbReference>
<organism evidence="6 7">
    <name type="scientific">Pochonia chlamydosporia 170</name>
    <dbReference type="NCBI Taxonomy" id="1380566"/>
    <lineage>
        <taxon>Eukaryota</taxon>
        <taxon>Fungi</taxon>
        <taxon>Dikarya</taxon>
        <taxon>Ascomycota</taxon>
        <taxon>Pezizomycotina</taxon>
        <taxon>Sordariomycetes</taxon>
        <taxon>Hypocreomycetidae</taxon>
        <taxon>Hypocreales</taxon>
        <taxon>Clavicipitaceae</taxon>
        <taxon>Pochonia</taxon>
    </lineage>
</organism>
<dbReference type="SUPFAM" id="SSF48576">
    <property type="entry name" value="Terpenoid synthases"/>
    <property type="match status" value="1"/>
</dbReference>
<keyword evidence="4" id="KW-0479">Metal-binding</keyword>
<sequence length="359" mass="41395">MSSIITASNRTNGNSTTVTNGHPTVVRIPDMFGSIMSAEPVVNPYHFKVKAAADAWIAEFLKMGKREADKNRKSDFCFCASAMAPHADAEALRTMVDWLNWIFYFDDAFDEGRLDRDPRAAQEEINQTLAVLDDGKKFPDRDLYPLRYLFHTIWDRVKKRVSSDMQLQFKVTHRRYLDGLLHQVEATRNSNRHIQTEDDYIKMRRRTVGGYPCISLIAYAHDINLPQMAFEHPSVQECIAVSCDLAWIHNDIVSYKKDVKSGIEHNIISVLNKNGLSIQKAMDRAGELQSECYRRWYVALANMPVWGERVDREVLKYIQACHSFPLGDLLWSFQTARYLGPTEGYRLHETRLLDLLDLE</sequence>
<dbReference type="InterPro" id="IPR008949">
    <property type="entry name" value="Isoprenoid_synthase_dom_sf"/>
</dbReference>
<dbReference type="SFLD" id="SFLDS00005">
    <property type="entry name" value="Isoprenoid_Synthase_Type_I"/>
    <property type="match status" value="1"/>
</dbReference>
<keyword evidence="4" id="KW-0456">Lyase</keyword>
<evidence type="ECO:0000256" key="1">
    <source>
        <dbReference type="ARBA" id="ARBA00001946"/>
    </source>
</evidence>
<dbReference type="Proteomes" id="UP000078397">
    <property type="component" value="Unassembled WGS sequence"/>
</dbReference>
<comment type="caution">
    <text evidence="6">The sequence shown here is derived from an EMBL/GenBank/DDBJ whole genome shotgun (WGS) entry which is preliminary data.</text>
</comment>
<dbReference type="PANTHER" id="PTHR35201">
    <property type="entry name" value="TERPENE SYNTHASE"/>
    <property type="match status" value="1"/>
</dbReference>
<reference evidence="6 7" key="1">
    <citation type="journal article" date="2016" name="PLoS Pathog.">
        <title>Biosynthesis of antibiotic leucinostatins in bio-control fungus Purpureocillium lilacinum and their inhibition on phytophthora revealed by genome mining.</title>
        <authorList>
            <person name="Wang G."/>
            <person name="Liu Z."/>
            <person name="Lin R."/>
            <person name="Li E."/>
            <person name="Mao Z."/>
            <person name="Ling J."/>
            <person name="Yang Y."/>
            <person name="Yin W.B."/>
            <person name="Xie B."/>
        </authorList>
    </citation>
    <scope>NUCLEOTIDE SEQUENCE [LARGE SCALE GENOMIC DNA]</scope>
    <source>
        <strain evidence="6">170</strain>
    </source>
</reference>
<proteinExistence type="inferred from homology"/>
<comment type="cofactor">
    <cofactor evidence="1 4">
        <name>Mg(2+)</name>
        <dbReference type="ChEBI" id="CHEBI:18420"/>
    </cofactor>
</comment>
<dbReference type="EC" id="4.2.3.-" evidence="4"/>
<dbReference type="KEGG" id="pchm:VFPPC_15484"/>
<dbReference type="GeneID" id="28857231"/>
<protein>
    <recommendedName>
        <fullName evidence="4">Terpene synthase</fullName>
        <ecNumber evidence="4">4.2.3.-</ecNumber>
    </recommendedName>
</protein>
<dbReference type="Gene3D" id="1.10.600.10">
    <property type="entry name" value="Farnesyl Diphosphate Synthase"/>
    <property type="match status" value="1"/>
</dbReference>
<keyword evidence="7" id="KW-1185">Reference proteome</keyword>
<dbReference type="OrthoDB" id="2861623at2759"/>
<dbReference type="Pfam" id="PF19086">
    <property type="entry name" value="Terpene_syn_C_2"/>
    <property type="match status" value="1"/>
</dbReference>
<dbReference type="PANTHER" id="PTHR35201:SF4">
    <property type="entry name" value="BETA-PINACENE SYNTHASE-RELATED"/>
    <property type="match status" value="1"/>
</dbReference>
<evidence type="ECO:0000313" key="6">
    <source>
        <dbReference type="EMBL" id="OAQ69782.1"/>
    </source>
</evidence>
<dbReference type="EMBL" id="LSBJ02000002">
    <property type="protein sequence ID" value="OAQ69782.1"/>
    <property type="molecule type" value="Genomic_DNA"/>
</dbReference>
<dbReference type="InterPro" id="IPR034686">
    <property type="entry name" value="Terpene_cyclase-like_2"/>
</dbReference>
<keyword evidence="3 4" id="KW-0460">Magnesium</keyword>
<name>A0A179FVZ9_METCM</name>
<evidence type="ECO:0000256" key="3">
    <source>
        <dbReference type="ARBA" id="ARBA00022842"/>
    </source>
</evidence>
<evidence type="ECO:0000313" key="7">
    <source>
        <dbReference type="Proteomes" id="UP000078397"/>
    </source>
</evidence>
<evidence type="ECO:0000256" key="5">
    <source>
        <dbReference type="SAM" id="MobiDB-lite"/>
    </source>
</evidence>
<dbReference type="GO" id="GO:0046872">
    <property type="term" value="F:metal ion binding"/>
    <property type="evidence" value="ECO:0007669"/>
    <property type="project" value="UniProtKB-KW"/>
</dbReference>
<dbReference type="SFLD" id="SFLDG01020">
    <property type="entry name" value="Terpene_Cyclase_Like_2"/>
    <property type="match status" value="1"/>
</dbReference>
<accession>A0A179FVZ9</accession>
<dbReference type="RefSeq" id="XP_018146319.1">
    <property type="nucleotide sequence ID" value="XM_018293237.1"/>
</dbReference>
<evidence type="ECO:0000256" key="2">
    <source>
        <dbReference type="ARBA" id="ARBA00006333"/>
    </source>
</evidence>
<gene>
    <name evidence="6" type="ORF">VFPPC_15484</name>
</gene>
<dbReference type="STRING" id="1380566.A0A179FVZ9"/>